<protein>
    <recommendedName>
        <fullName evidence="4">DNA-directed DNA polymerase</fullName>
        <ecNumber evidence="4">2.7.7.7</ecNumber>
    </recommendedName>
</protein>
<evidence type="ECO:0000256" key="1">
    <source>
        <dbReference type="ARBA" id="ARBA00001946"/>
    </source>
</evidence>
<evidence type="ECO:0000313" key="10">
    <source>
        <dbReference type="EMBL" id="GLQ57107.1"/>
    </source>
</evidence>
<dbReference type="Proteomes" id="UP001156691">
    <property type="component" value="Unassembled WGS sequence"/>
</dbReference>
<comment type="subunit">
    <text evidence="3">Monomer.</text>
</comment>
<evidence type="ECO:0000256" key="7">
    <source>
        <dbReference type="ARBA" id="ARBA00049244"/>
    </source>
</evidence>
<keyword evidence="5" id="KW-0227">DNA damage</keyword>
<feature type="domain" description="UmuC" evidence="8">
    <location>
        <begin position="33"/>
        <end position="160"/>
    </location>
</feature>
<dbReference type="RefSeq" id="WP_284342479.1">
    <property type="nucleotide sequence ID" value="NZ_BSNS01000022.1"/>
</dbReference>
<comment type="catalytic activity">
    <reaction evidence="7">
        <text>DNA(n) + a 2'-deoxyribonucleoside 5'-triphosphate = DNA(n+1) + diphosphate</text>
        <dbReference type="Rhea" id="RHEA:22508"/>
        <dbReference type="Rhea" id="RHEA-COMP:17339"/>
        <dbReference type="Rhea" id="RHEA-COMP:17340"/>
        <dbReference type="ChEBI" id="CHEBI:33019"/>
        <dbReference type="ChEBI" id="CHEBI:61560"/>
        <dbReference type="ChEBI" id="CHEBI:173112"/>
        <dbReference type="EC" id="2.7.7.7"/>
    </reaction>
</comment>
<comment type="similarity">
    <text evidence="2">Belongs to the DNA polymerase type-Y family.</text>
</comment>
<organism evidence="10 11">
    <name type="scientific">Devosia nitrariae</name>
    <dbReference type="NCBI Taxonomy" id="2071872"/>
    <lineage>
        <taxon>Bacteria</taxon>
        <taxon>Pseudomonadati</taxon>
        <taxon>Pseudomonadota</taxon>
        <taxon>Alphaproteobacteria</taxon>
        <taxon>Hyphomicrobiales</taxon>
        <taxon>Devosiaceae</taxon>
        <taxon>Devosia</taxon>
    </lineage>
</organism>
<dbReference type="InterPro" id="IPR043502">
    <property type="entry name" value="DNA/RNA_pol_sf"/>
</dbReference>
<dbReference type="InterPro" id="IPR017961">
    <property type="entry name" value="DNA_pol_Y-fam_little_finger"/>
</dbReference>
<name>A0ABQ5WAK4_9HYPH</name>
<evidence type="ECO:0000259" key="9">
    <source>
        <dbReference type="Pfam" id="PF11799"/>
    </source>
</evidence>
<feature type="domain" description="DNA polymerase Y-family little finger" evidence="9">
    <location>
        <begin position="253"/>
        <end position="353"/>
    </location>
</feature>
<evidence type="ECO:0000256" key="5">
    <source>
        <dbReference type="ARBA" id="ARBA00022763"/>
    </source>
</evidence>
<dbReference type="PANTHER" id="PTHR35369">
    <property type="entry name" value="BLR3025 PROTEIN-RELATED"/>
    <property type="match status" value="1"/>
</dbReference>
<evidence type="ECO:0000256" key="4">
    <source>
        <dbReference type="ARBA" id="ARBA00012417"/>
    </source>
</evidence>
<evidence type="ECO:0000256" key="2">
    <source>
        <dbReference type="ARBA" id="ARBA00010945"/>
    </source>
</evidence>
<keyword evidence="11" id="KW-1185">Reference proteome</keyword>
<evidence type="ECO:0000313" key="11">
    <source>
        <dbReference type="Proteomes" id="UP001156691"/>
    </source>
</evidence>
<evidence type="ECO:0000259" key="8">
    <source>
        <dbReference type="Pfam" id="PF00817"/>
    </source>
</evidence>
<comment type="cofactor">
    <cofactor evidence="1">
        <name>Mg(2+)</name>
        <dbReference type="ChEBI" id="CHEBI:18420"/>
    </cofactor>
</comment>
<reference evidence="11" key="1">
    <citation type="journal article" date="2019" name="Int. J. Syst. Evol. Microbiol.">
        <title>The Global Catalogue of Microorganisms (GCM) 10K type strain sequencing project: providing services to taxonomists for standard genome sequencing and annotation.</title>
        <authorList>
            <consortium name="The Broad Institute Genomics Platform"/>
            <consortium name="The Broad Institute Genome Sequencing Center for Infectious Disease"/>
            <person name="Wu L."/>
            <person name="Ma J."/>
        </authorList>
    </citation>
    <scope>NUCLEOTIDE SEQUENCE [LARGE SCALE GENOMIC DNA]</scope>
    <source>
        <strain evidence="11">NBRC 112416</strain>
    </source>
</reference>
<dbReference type="Pfam" id="PF11799">
    <property type="entry name" value="IMS_C"/>
    <property type="match status" value="1"/>
</dbReference>
<evidence type="ECO:0000256" key="3">
    <source>
        <dbReference type="ARBA" id="ARBA00011245"/>
    </source>
</evidence>
<dbReference type="SUPFAM" id="SSF56672">
    <property type="entry name" value="DNA/RNA polymerases"/>
    <property type="match status" value="1"/>
</dbReference>
<dbReference type="EC" id="2.7.7.7" evidence="4"/>
<gene>
    <name evidence="10" type="ORF">GCM10010862_43660</name>
</gene>
<sequence length="521" mass="57280">MKRYLSVWLPRWAIERRSGSIAAEVGNLLPPDEGRPLVLSDNAQSGARITATNAAAEAQGLFTGMPVTDARAIFPALEVYPADSAGDVEALTRLALWGQRYSPFTRIEGEDGISLDITGCAHLFGGEEGLMDDLAQRLESFGLSARLAIAPTLGAAWAAARHAPSAHAIIATGEISEALAAFPVAALRLSEETVAALDKLGLKQIGLLIGKPRGALVARFGMLLVMRLDQALGQADESFNPLTPPPVYRADCRFAEPVTLLADIEATVKHLSRELAEALYKAGKGARRIELVLYRVDGWFEALELRTSALSRDARHLSRLICERLERIEERAGFGFEAATLAAFDVERGDAQQHGLDTGAPGEAEGDISELLDRFANRFGAASVTRFVPRQSYVPEKAVEALSVLEPIALQDWSAHARHLMDDTPLARPILLFGRPEPVDVIFETPDHPPTRFAWRRIAHRIVRADGPERIAPEWWSAAPGETRDYYRVEDEAGHRFWLYRQGFYERQGEPASWFIHGVFP</sequence>
<evidence type="ECO:0000256" key="6">
    <source>
        <dbReference type="ARBA" id="ARBA00025589"/>
    </source>
</evidence>
<dbReference type="EMBL" id="BSNS01000022">
    <property type="protein sequence ID" value="GLQ57107.1"/>
    <property type="molecule type" value="Genomic_DNA"/>
</dbReference>
<dbReference type="InterPro" id="IPR001126">
    <property type="entry name" value="UmuC"/>
</dbReference>
<comment type="function">
    <text evidence="6">Poorly processive, error-prone DNA polymerase involved in untargeted mutagenesis. Copies undamaged DNA at stalled replication forks, which arise in vivo from mismatched or misaligned primer ends. These misaligned primers can be extended by PolIV. Exhibits no 3'-5' exonuclease (proofreading) activity. May be involved in translesional synthesis, in conjunction with the beta clamp from PolIII.</text>
</comment>
<accession>A0ABQ5WAK4</accession>
<dbReference type="InterPro" id="IPR043128">
    <property type="entry name" value="Rev_trsase/Diguanyl_cyclase"/>
</dbReference>
<dbReference type="PANTHER" id="PTHR35369:SF2">
    <property type="entry name" value="BLR3025 PROTEIN"/>
    <property type="match status" value="1"/>
</dbReference>
<dbReference type="CDD" id="cd03468">
    <property type="entry name" value="PolY_like"/>
    <property type="match status" value="1"/>
</dbReference>
<dbReference type="Gene3D" id="3.30.70.270">
    <property type="match status" value="1"/>
</dbReference>
<dbReference type="Pfam" id="PF00817">
    <property type="entry name" value="IMS"/>
    <property type="match status" value="1"/>
</dbReference>
<proteinExistence type="inferred from homology"/>
<dbReference type="InterPro" id="IPR050356">
    <property type="entry name" value="SulA_CellDiv_inhibitor"/>
</dbReference>
<dbReference type="Gene3D" id="3.40.1170.60">
    <property type="match status" value="1"/>
</dbReference>
<comment type="caution">
    <text evidence="10">The sequence shown here is derived from an EMBL/GenBank/DDBJ whole genome shotgun (WGS) entry which is preliminary data.</text>
</comment>